<dbReference type="PANTHER" id="PTHR23355:SF9">
    <property type="entry name" value="DIS3-LIKE EXONUCLEASE 2"/>
    <property type="match status" value="1"/>
</dbReference>
<sequence length="645" mass="74041">MNEKIRIYIEDATYTKWSFIDAETNAEIGTETFPALEKVIPADHGLFSRDVFEIVKEDPLELRILHSNITLPTTVLAGVLVLSDHRTYGRTENKKRLLYKCIPDDLHLPVFLVPYDVSLKFSKVMVNKYVTFRYDNWTTLSGTANHTTSLSGTANHTSTTMQGPANHTNTTMSGSAIRLTHPRGQLVETIGDVTDLSSFYEYQLYCKSLHVSLTQFNKSAIHALKEKKHEEYIDQIFNNPDYTIEDHRDRTVFTIDPPNSVDFDDGFSIQELENGHKMVFVYIANVFVWLEALNLWDSFSQRVSTIYLPDRRRPMLPTILSDALCSLQEGQLRFAVVFSFVIDPATGQVIGLPENRCALINVAKNYRYEERALLVNDEFGKLLALSHKMDKTNKNSHDVVTFWMVLVNKHCGKFLASEKTGIFRSSYFIHPMATSTSDEQNCLSEDTCRVIRSWNNTIGQYVAYTEDNASLLDHEMMSIKSFKPRESAKQEEVTHCYIHITSPIRRLVDLLNQMMFFVSSKLVTSMSTPAANFLDAWLTKPKIDYINTAMRSIRKIQIDCDILARCYTSPNIMTCSHDGALFDRIVRNDGMVSYMVYLEKLKILTRITVSQDLNLSVYKVYPFKLFLFEDESKVKRKIRLQVVSE</sequence>
<evidence type="ECO:0000259" key="2">
    <source>
        <dbReference type="SMART" id="SM00955"/>
    </source>
</evidence>
<feature type="region of interest" description="Disordered" evidence="1">
    <location>
        <begin position="148"/>
        <end position="172"/>
    </location>
</feature>
<dbReference type="Pfam" id="PF00773">
    <property type="entry name" value="RNB"/>
    <property type="match status" value="1"/>
</dbReference>
<dbReference type="GO" id="GO:0006402">
    <property type="term" value="P:mRNA catabolic process"/>
    <property type="evidence" value="ECO:0007669"/>
    <property type="project" value="TreeGrafter"/>
</dbReference>
<dbReference type="PANTHER" id="PTHR23355">
    <property type="entry name" value="RIBONUCLEASE"/>
    <property type="match status" value="1"/>
</dbReference>
<reference evidence="3" key="1">
    <citation type="journal article" date="2020" name="Nature">
        <title>Giant virus diversity and host interactions through global metagenomics.</title>
        <authorList>
            <person name="Schulz F."/>
            <person name="Roux S."/>
            <person name="Paez-Espino D."/>
            <person name="Jungbluth S."/>
            <person name="Walsh D.A."/>
            <person name="Denef V.J."/>
            <person name="McMahon K.D."/>
            <person name="Konstantinidis K.T."/>
            <person name="Eloe-Fadrosh E.A."/>
            <person name="Kyrpides N.C."/>
            <person name="Woyke T."/>
        </authorList>
    </citation>
    <scope>NUCLEOTIDE SEQUENCE</scope>
    <source>
        <strain evidence="3">GVMAG-M-3300023184-190</strain>
    </source>
</reference>
<proteinExistence type="predicted"/>
<accession>A0A6C0I544</accession>
<dbReference type="EMBL" id="MN740085">
    <property type="protein sequence ID" value="QHT87263.1"/>
    <property type="molecule type" value="Genomic_DNA"/>
</dbReference>
<dbReference type="InterPro" id="IPR001900">
    <property type="entry name" value="RNase_II/R"/>
</dbReference>
<evidence type="ECO:0000256" key="1">
    <source>
        <dbReference type="SAM" id="MobiDB-lite"/>
    </source>
</evidence>
<dbReference type="InterPro" id="IPR050180">
    <property type="entry name" value="RNR_Ribonuclease"/>
</dbReference>
<dbReference type="GO" id="GO:0004540">
    <property type="term" value="F:RNA nuclease activity"/>
    <property type="evidence" value="ECO:0007669"/>
    <property type="project" value="InterPro"/>
</dbReference>
<dbReference type="SMART" id="SM00955">
    <property type="entry name" value="RNB"/>
    <property type="match status" value="1"/>
</dbReference>
<dbReference type="GO" id="GO:0003723">
    <property type="term" value="F:RNA binding"/>
    <property type="evidence" value="ECO:0007669"/>
    <property type="project" value="InterPro"/>
</dbReference>
<dbReference type="SUPFAM" id="SSF50249">
    <property type="entry name" value="Nucleic acid-binding proteins"/>
    <property type="match status" value="1"/>
</dbReference>
<organism evidence="3">
    <name type="scientific">viral metagenome</name>
    <dbReference type="NCBI Taxonomy" id="1070528"/>
    <lineage>
        <taxon>unclassified sequences</taxon>
        <taxon>metagenomes</taxon>
        <taxon>organismal metagenomes</taxon>
    </lineage>
</organism>
<name>A0A6C0I544_9ZZZZ</name>
<feature type="domain" description="RNB" evidence="2">
    <location>
        <begin position="244"/>
        <end position="522"/>
    </location>
</feature>
<protein>
    <recommendedName>
        <fullName evidence="2">RNB domain-containing protein</fullName>
    </recommendedName>
</protein>
<dbReference type="InterPro" id="IPR012340">
    <property type="entry name" value="NA-bd_OB-fold"/>
</dbReference>
<dbReference type="AlphaFoldDB" id="A0A6C0I544"/>
<evidence type="ECO:0000313" key="3">
    <source>
        <dbReference type="EMBL" id="QHT87263.1"/>
    </source>
</evidence>